<keyword evidence="2" id="KW-1185">Reference proteome</keyword>
<proteinExistence type="predicted"/>
<dbReference type="Proteomes" id="UP000636793">
    <property type="component" value="Unassembled WGS sequence"/>
</dbReference>
<reference evidence="1" key="1">
    <citation type="journal article" date="2014" name="Int. J. Syst. Evol. Microbiol.">
        <title>Complete genome sequence of Corynebacterium casei LMG S-19264T (=DSM 44701T), isolated from a smear-ripened cheese.</title>
        <authorList>
            <consortium name="US DOE Joint Genome Institute (JGI-PGF)"/>
            <person name="Walter F."/>
            <person name="Albersmeier A."/>
            <person name="Kalinowski J."/>
            <person name="Ruckert C."/>
        </authorList>
    </citation>
    <scope>NUCLEOTIDE SEQUENCE</scope>
    <source>
        <strain evidence="1">CGMCC 1.15085</strain>
    </source>
</reference>
<sequence>MDQPDRGTLAAELPRQLQRELTRALASKQDAPDLYRYIRWLQASINRLHGNHGAQEAQAVYDEWVATRPRSARRATNSGPHVHA</sequence>
<dbReference type="AlphaFoldDB" id="A0A916STN2"/>
<evidence type="ECO:0000313" key="1">
    <source>
        <dbReference type="EMBL" id="GGB16192.1"/>
    </source>
</evidence>
<organism evidence="1 2">
    <name type="scientific">Flexivirga endophytica</name>
    <dbReference type="NCBI Taxonomy" id="1849103"/>
    <lineage>
        <taxon>Bacteria</taxon>
        <taxon>Bacillati</taxon>
        <taxon>Actinomycetota</taxon>
        <taxon>Actinomycetes</taxon>
        <taxon>Micrococcales</taxon>
        <taxon>Dermacoccaceae</taxon>
        <taxon>Flexivirga</taxon>
    </lineage>
</organism>
<protein>
    <submittedName>
        <fullName evidence="1">Uncharacterized protein</fullName>
    </submittedName>
</protein>
<reference evidence="1" key="2">
    <citation type="submission" date="2020-09" db="EMBL/GenBank/DDBJ databases">
        <authorList>
            <person name="Sun Q."/>
            <person name="Zhou Y."/>
        </authorList>
    </citation>
    <scope>NUCLEOTIDE SEQUENCE</scope>
    <source>
        <strain evidence="1">CGMCC 1.15085</strain>
    </source>
</reference>
<evidence type="ECO:0000313" key="2">
    <source>
        <dbReference type="Proteomes" id="UP000636793"/>
    </source>
</evidence>
<accession>A0A916STN2</accession>
<dbReference type="RefSeq" id="WP_229749362.1">
    <property type="nucleotide sequence ID" value="NZ_BMHI01000001.1"/>
</dbReference>
<gene>
    <name evidence="1" type="ORF">GCM10011492_02390</name>
</gene>
<name>A0A916STN2_9MICO</name>
<comment type="caution">
    <text evidence="1">The sequence shown here is derived from an EMBL/GenBank/DDBJ whole genome shotgun (WGS) entry which is preliminary data.</text>
</comment>
<dbReference type="EMBL" id="BMHI01000001">
    <property type="protein sequence ID" value="GGB16192.1"/>
    <property type="molecule type" value="Genomic_DNA"/>
</dbReference>